<keyword evidence="1" id="KW-0812">Transmembrane</keyword>
<feature type="transmembrane region" description="Helical" evidence="1">
    <location>
        <begin position="86"/>
        <end position="106"/>
    </location>
</feature>
<evidence type="ECO:0000313" key="3">
    <source>
        <dbReference type="Proteomes" id="UP000265581"/>
    </source>
</evidence>
<dbReference type="Pfam" id="PF13630">
    <property type="entry name" value="SdpI"/>
    <property type="match status" value="1"/>
</dbReference>
<evidence type="ECO:0000256" key="1">
    <source>
        <dbReference type="SAM" id="Phobius"/>
    </source>
</evidence>
<reference evidence="2 3" key="1">
    <citation type="submission" date="2018-08" db="EMBL/GenBank/DDBJ databases">
        <title>Aeromicrobium sp. M2KJ-4, whole genome shotgun sequence.</title>
        <authorList>
            <person name="Tuo L."/>
        </authorList>
    </citation>
    <scope>NUCLEOTIDE SEQUENCE [LARGE SCALE GENOMIC DNA]</scope>
    <source>
        <strain evidence="2 3">M2KJ-4</strain>
    </source>
</reference>
<keyword evidence="1" id="KW-1133">Transmembrane helix</keyword>
<dbReference type="OrthoDB" id="4422940at2"/>
<accession>A0A371PCD5</accession>
<feature type="transmembrane region" description="Helical" evidence="1">
    <location>
        <begin position="60"/>
        <end position="80"/>
    </location>
</feature>
<evidence type="ECO:0008006" key="4">
    <source>
        <dbReference type="Google" id="ProtNLM"/>
    </source>
</evidence>
<dbReference type="AlphaFoldDB" id="A0A371PCD5"/>
<keyword evidence="1" id="KW-0472">Membrane</keyword>
<keyword evidence="3" id="KW-1185">Reference proteome</keyword>
<feature type="transmembrane region" description="Helical" evidence="1">
    <location>
        <begin position="6"/>
        <end position="26"/>
    </location>
</feature>
<dbReference type="InterPro" id="IPR025962">
    <property type="entry name" value="SdpI/YhfL"/>
</dbReference>
<proteinExistence type="predicted"/>
<dbReference type="RefSeq" id="WP_119703708.1">
    <property type="nucleotide sequence ID" value="NZ_JBHSOI010000001.1"/>
</dbReference>
<name>A0A371PCD5_9ACTN</name>
<sequence length="123" mass="12509">MDASILPAASLVGLSLLLGWTAHVAAHDELARNGLIGIRIKATMASDEAWRAGHRSAAPVLRVAAWACGFAGLAGSILAVVGLRGAVVLVVVGYVAFTGLLVLAMLRAHRAAQAVGTGDDSRS</sequence>
<dbReference type="Proteomes" id="UP000265581">
    <property type="component" value="Unassembled WGS sequence"/>
</dbReference>
<dbReference type="EMBL" id="QUBR01000001">
    <property type="protein sequence ID" value="REK73599.1"/>
    <property type="molecule type" value="Genomic_DNA"/>
</dbReference>
<gene>
    <name evidence="2" type="ORF">DX116_08695</name>
</gene>
<evidence type="ECO:0000313" key="2">
    <source>
        <dbReference type="EMBL" id="REK73599.1"/>
    </source>
</evidence>
<organism evidence="2 3">
    <name type="scientific">Aeromicrobium endophyticum</name>
    <dbReference type="NCBI Taxonomy" id="2292704"/>
    <lineage>
        <taxon>Bacteria</taxon>
        <taxon>Bacillati</taxon>
        <taxon>Actinomycetota</taxon>
        <taxon>Actinomycetes</taxon>
        <taxon>Propionibacteriales</taxon>
        <taxon>Nocardioidaceae</taxon>
        <taxon>Aeromicrobium</taxon>
    </lineage>
</organism>
<comment type="caution">
    <text evidence="2">The sequence shown here is derived from an EMBL/GenBank/DDBJ whole genome shotgun (WGS) entry which is preliminary data.</text>
</comment>
<protein>
    <recommendedName>
        <fullName evidence="4">SdpI family protein</fullName>
    </recommendedName>
</protein>